<proteinExistence type="predicted"/>
<dbReference type="Proteomes" id="UP000035763">
    <property type="component" value="Unassembled WGS sequence"/>
</dbReference>
<evidence type="ECO:0000313" key="4">
    <source>
        <dbReference type="Proteomes" id="UP000035763"/>
    </source>
</evidence>
<gene>
    <name evidence="3" type="ORF">BN11_4280014</name>
</gene>
<accession>W6JXP3</accession>
<dbReference type="EMBL" id="CAJA01000366">
    <property type="protein sequence ID" value="CCH74338.1"/>
    <property type="molecule type" value="Genomic_DNA"/>
</dbReference>
<dbReference type="InterPro" id="IPR029068">
    <property type="entry name" value="Glyas_Bleomycin-R_OHBP_Dase"/>
</dbReference>
<name>W6JXP3_9MICO</name>
<dbReference type="STRING" id="1193182.BN11_4280014"/>
<dbReference type="Gene3D" id="3.10.180.10">
    <property type="entry name" value="2,3-Dihydroxybiphenyl 1,2-Dioxygenase, domain 1"/>
    <property type="match status" value="1"/>
</dbReference>
<dbReference type="Pfam" id="PF18029">
    <property type="entry name" value="Glyoxalase_6"/>
    <property type="match status" value="1"/>
</dbReference>
<evidence type="ECO:0000256" key="1">
    <source>
        <dbReference type="SAM" id="MobiDB-lite"/>
    </source>
</evidence>
<protein>
    <recommendedName>
        <fullName evidence="2">Glyoxalase-like domain-containing protein</fullName>
    </recommendedName>
</protein>
<comment type="caution">
    <text evidence="3">The sequence shown here is derived from an EMBL/GenBank/DDBJ whole genome shotgun (WGS) entry which is preliminary data.</text>
</comment>
<evidence type="ECO:0000313" key="3">
    <source>
        <dbReference type="EMBL" id="CCH74338.1"/>
    </source>
</evidence>
<dbReference type="SUPFAM" id="SSF54593">
    <property type="entry name" value="Glyoxalase/Bleomycin resistance protein/Dihydroxybiphenyl dioxygenase"/>
    <property type="match status" value="1"/>
</dbReference>
<dbReference type="AlphaFoldDB" id="W6JXP3"/>
<keyword evidence="4" id="KW-1185">Reference proteome</keyword>
<dbReference type="InterPro" id="IPR052164">
    <property type="entry name" value="Anthracycline_SecMetBiosynth"/>
</dbReference>
<evidence type="ECO:0000259" key="2">
    <source>
        <dbReference type="Pfam" id="PF18029"/>
    </source>
</evidence>
<dbReference type="PANTHER" id="PTHR33993">
    <property type="entry name" value="GLYOXALASE-RELATED"/>
    <property type="match status" value="1"/>
</dbReference>
<sequence length="159" mass="16574">MTTTERMTLGMPGTPCWFELDTTDLDAGAAFYGQILGWQVAHSGMPDADYRLASAPDGAMVADLSSTDEQEQASPKWVVYFAVDDADANLCDGCVTVVARGDCGARRGAGDRGGGGRDGHGACVFAHVQDPFVGLRRAPGGSSARGSACDARTRSVTPR</sequence>
<feature type="region of interest" description="Disordered" evidence="1">
    <location>
        <begin position="136"/>
        <end position="159"/>
    </location>
</feature>
<organism evidence="3 4">
    <name type="scientific">Nostocoides australiense Ben110</name>
    <dbReference type="NCBI Taxonomy" id="1193182"/>
    <lineage>
        <taxon>Bacteria</taxon>
        <taxon>Bacillati</taxon>
        <taxon>Actinomycetota</taxon>
        <taxon>Actinomycetes</taxon>
        <taxon>Micrococcales</taxon>
        <taxon>Intrasporangiaceae</taxon>
        <taxon>Nostocoides</taxon>
    </lineage>
</organism>
<feature type="domain" description="Glyoxalase-like" evidence="2">
    <location>
        <begin position="18"/>
        <end position="89"/>
    </location>
</feature>
<reference evidence="3 4" key="1">
    <citation type="journal article" date="2013" name="ISME J.">
        <title>A metabolic model for members of the genus Tetrasphaera involved in enhanced biological phosphorus removal.</title>
        <authorList>
            <person name="Kristiansen R."/>
            <person name="Nguyen H.T.T."/>
            <person name="Saunders A.M."/>
            <person name="Nielsen J.L."/>
            <person name="Wimmer R."/>
            <person name="Le V.Q."/>
            <person name="McIlroy S.J."/>
            <person name="Petrovski S."/>
            <person name="Seviour R.J."/>
            <person name="Calteau A."/>
            <person name="Nielsen K.L."/>
            <person name="Nielsen P.H."/>
        </authorList>
    </citation>
    <scope>NUCLEOTIDE SEQUENCE [LARGE SCALE GENOMIC DNA]</scope>
    <source>
        <strain evidence="3 4">Ben110</strain>
    </source>
</reference>
<dbReference type="PANTHER" id="PTHR33993:SF14">
    <property type="entry name" value="GB|AAF24581.1"/>
    <property type="match status" value="1"/>
</dbReference>
<dbReference type="InterPro" id="IPR041581">
    <property type="entry name" value="Glyoxalase_6"/>
</dbReference>